<keyword evidence="9 13" id="KW-0862">Zinc</keyword>
<dbReference type="InParanoid" id="G8YHJ9"/>
<organism evidence="17 18">
    <name type="scientific">Pichia sorbitophila (strain ATCC MYA-4447 / BCRC 22081 / CBS 7064 / NBRC 10061 / NRRL Y-12695)</name>
    <name type="common">Hybrid yeast</name>
    <dbReference type="NCBI Taxonomy" id="559304"/>
    <lineage>
        <taxon>Eukaryota</taxon>
        <taxon>Fungi</taxon>
        <taxon>Dikarya</taxon>
        <taxon>Ascomycota</taxon>
        <taxon>Saccharomycotina</taxon>
        <taxon>Pichiomycetes</taxon>
        <taxon>Debaryomycetaceae</taxon>
        <taxon>Millerozyma</taxon>
    </lineage>
</organism>
<protein>
    <recommendedName>
        <fullName evidence="12">Needs CLA4 to survive protein 3</fullName>
    </recommendedName>
</protein>
<evidence type="ECO:0000256" key="14">
    <source>
        <dbReference type="SAM" id="MobiDB-lite"/>
    </source>
</evidence>
<dbReference type="eggNOG" id="KOG2017">
    <property type="taxonomic scope" value="Eukaryota"/>
</dbReference>
<evidence type="ECO:0000256" key="10">
    <source>
        <dbReference type="ARBA" id="ARBA00022840"/>
    </source>
</evidence>
<dbReference type="PANTHER" id="PTHR10953:SF102">
    <property type="entry name" value="ADENYLYLTRANSFERASE AND SULFURTRANSFERASE MOCS3"/>
    <property type="match status" value="1"/>
</dbReference>
<evidence type="ECO:0000259" key="15">
    <source>
        <dbReference type="PROSITE" id="PS50206"/>
    </source>
</evidence>
<feature type="binding site" evidence="13">
    <location>
        <position position="297"/>
    </location>
    <ligand>
        <name>Zn(2+)</name>
        <dbReference type="ChEBI" id="CHEBI:29105"/>
    </ligand>
</feature>
<dbReference type="HAMAP" id="MF_03049">
    <property type="entry name" value="MOCS3_Uba4"/>
    <property type="match status" value="1"/>
</dbReference>
<dbReference type="GO" id="GO:0042292">
    <property type="term" value="F:URM1 activating enzyme activity"/>
    <property type="evidence" value="ECO:0007669"/>
    <property type="project" value="TreeGrafter"/>
</dbReference>
<proteinExistence type="inferred from homology"/>
<evidence type="ECO:0000313" key="17">
    <source>
        <dbReference type="EMBL" id="CCE80901.1"/>
    </source>
</evidence>
<keyword evidence="11 13" id="KW-0511">Multifunctional enzyme</keyword>
<dbReference type="GO" id="GO:0005524">
    <property type="term" value="F:ATP binding"/>
    <property type="evidence" value="ECO:0007669"/>
    <property type="project" value="UniProtKB-KW"/>
</dbReference>
<keyword evidence="10 13" id="KW-0067">ATP-binding</keyword>
<dbReference type="InterPro" id="IPR045886">
    <property type="entry name" value="ThiF/MoeB/HesA"/>
</dbReference>
<dbReference type="STRING" id="559304.G8YHJ9"/>
<accession>G8YHJ9</accession>
<dbReference type="UniPathway" id="UPA00988"/>
<dbReference type="OrthoDB" id="10261062at2759"/>
<dbReference type="FunFam" id="3.40.50.720:FF:000033">
    <property type="entry name" value="Adenylyltransferase and sulfurtransferase MOCS3"/>
    <property type="match status" value="1"/>
</dbReference>
<dbReference type="SMART" id="SM00450">
    <property type="entry name" value="RHOD"/>
    <property type="match status" value="1"/>
</dbReference>
<evidence type="ECO:0000256" key="7">
    <source>
        <dbReference type="ARBA" id="ARBA00022741"/>
    </source>
</evidence>
<dbReference type="GO" id="GO:0032447">
    <property type="term" value="P:protein urmylation"/>
    <property type="evidence" value="ECO:0007669"/>
    <property type="project" value="TreeGrafter"/>
</dbReference>
<dbReference type="InterPro" id="IPR036873">
    <property type="entry name" value="Rhodanese-like_dom_sf"/>
</dbReference>
<dbReference type="FunFam" id="3.40.250.10:FF:000014">
    <property type="entry name" value="Adenylyltransferase and sulfurtransferase MOCS3"/>
    <property type="match status" value="1"/>
</dbReference>
<evidence type="ECO:0000256" key="2">
    <source>
        <dbReference type="ARBA" id="ARBA00022490"/>
    </source>
</evidence>
<feature type="binding site" evidence="13">
    <location>
        <position position="222"/>
    </location>
    <ligand>
        <name>Zn(2+)</name>
        <dbReference type="ChEBI" id="CHEBI:29105"/>
    </ligand>
</feature>
<dbReference type="InterPro" id="IPR001763">
    <property type="entry name" value="Rhodanese-like_dom"/>
</dbReference>
<feature type="binding site" evidence="13">
    <location>
        <position position="219"/>
    </location>
    <ligand>
        <name>Zn(2+)</name>
        <dbReference type="ChEBI" id="CHEBI:29105"/>
    </ligand>
</feature>
<dbReference type="GO" id="GO:0070566">
    <property type="term" value="F:adenylyltransferase activity"/>
    <property type="evidence" value="ECO:0007669"/>
    <property type="project" value="InterPro"/>
</dbReference>
<feature type="binding site" evidence="13">
    <location>
        <position position="300"/>
    </location>
    <ligand>
        <name>Zn(2+)</name>
        <dbReference type="ChEBI" id="CHEBI:29105"/>
    </ligand>
</feature>
<dbReference type="HOGENOM" id="CLU_013325_1_2_1"/>
<dbReference type="Pfam" id="PF00899">
    <property type="entry name" value="ThiF"/>
    <property type="match status" value="1"/>
</dbReference>
<feature type="binding site" evidence="13">
    <location>
        <position position="109"/>
    </location>
    <ligand>
        <name>ATP</name>
        <dbReference type="ChEBI" id="CHEBI:30616"/>
    </ligand>
</feature>
<dbReference type="InterPro" id="IPR000594">
    <property type="entry name" value="ThiF_NAD_FAD-bd"/>
</dbReference>
<keyword evidence="5" id="KW-0548">Nucleotidyltransferase</keyword>
<dbReference type="GO" id="GO:0005829">
    <property type="term" value="C:cytosol"/>
    <property type="evidence" value="ECO:0007669"/>
    <property type="project" value="UniProtKB-SubCell"/>
</dbReference>
<dbReference type="EMBL" id="FO082053">
    <property type="protein sequence ID" value="CCE80136.1"/>
    <property type="molecule type" value="Genomic_DNA"/>
</dbReference>
<dbReference type="PANTHER" id="PTHR10953">
    <property type="entry name" value="UBIQUITIN-ACTIVATING ENZYME E1"/>
    <property type="match status" value="1"/>
</dbReference>
<keyword evidence="7 13" id="KW-0547">Nucleotide-binding</keyword>
<feature type="region of interest" description="Disordered" evidence="14">
    <location>
        <begin position="21"/>
        <end position="47"/>
    </location>
</feature>
<dbReference type="Gene3D" id="3.40.250.10">
    <property type="entry name" value="Rhodanese-like domain"/>
    <property type="match status" value="1"/>
</dbReference>
<evidence type="ECO:0000256" key="11">
    <source>
        <dbReference type="ARBA" id="ARBA00023268"/>
    </source>
</evidence>
<dbReference type="GO" id="GO:0004792">
    <property type="term" value="F:thiosulfate-cyanide sulfurtransferase activity"/>
    <property type="evidence" value="ECO:0007669"/>
    <property type="project" value="TreeGrafter"/>
</dbReference>
<dbReference type="GO" id="GO:0046872">
    <property type="term" value="F:metal ion binding"/>
    <property type="evidence" value="ECO:0007669"/>
    <property type="project" value="UniProtKB-KW"/>
</dbReference>
<reference evidence="17" key="1">
    <citation type="submission" date="2011-10" db="EMBL/GenBank/DDBJ databases">
        <authorList>
            <person name="Genoscope - CEA"/>
        </authorList>
    </citation>
    <scope>NUCLEOTIDE SEQUENCE</scope>
</reference>
<evidence type="ECO:0000256" key="6">
    <source>
        <dbReference type="ARBA" id="ARBA00022723"/>
    </source>
</evidence>
<dbReference type="Proteomes" id="UP000005222">
    <property type="component" value="Chromosome G"/>
</dbReference>
<keyword evidence="18" id="KW-1185">Reference proteome</keyword>
<feature type="binding site" evidence="13">
    <location>
        <begin position="177"/>
        <end position="178"/>
    </location>
    <ligand>
        <name>ATP</name>
        <dbReference type="ChEBI" id="CHEBI:30616"/>
    </ligand>
</feature>
<keyword evidence="6 13" id="KW-0479">Metal-binding</keyword>
<evidence type="ECO:0000256" key="4">
    <source>
        <dbReference type="ARBA" id="ARBA00022694"/>
    </source>
</evidence>
<name>G8YHJ9_PICSO</name>
<keyword evidence="2 13" id="KW-0963">Cytoplasm</keyword>
<dbReference type="AlphaFoldDB" id="G8YHJ9"/>
<evidence type="ECO:0000256" key="8">
    <source>
        <dbReference type="ARBA" id="ARBA00022786"/>
    </source>
</evidence>
<comment type="subcellular location">
    <subcellularLocation>
        <location evidence="1">Cytoplasm</location>
        <location evidence="1">Cytosol</location>
    </subcellularLocation>
</comment>
<dbReference type="InterPro" id="IPR035985">
    <property type="entry name" value="Ubiquitin-activating_enz"/>
</dbReference>
<dbReference type="GO" id="GO:0002143">
    <property type="term" value="P:tRNA wobble position uridine thiolation"/>
    <property type="evidence" value="ECO:0007669"/>
    <property type="project" value="InterPro"/>
</dbReference>
<dbReference type="SUPFAM" id="SSF69572">
    <property type="entry name" value="Activating enzymes of the ubiquitin-like proteins"/>
    <property type="match status" value="1"/>
</dbReference>
<reference evidence="18" key="2">
    <citation type="journal article" date="2012" name="G3 (Bethesda)">
        <title>Pichia sorbitophila, an interspecies yeast hybrid reveals early steps of genome resolution following polyploidization.</title>
        <authorList>
            <person name="Leh Louis V."/>
            <person name="Despons L."/>
            <person name="Friedrich A."/>
            <person name="Martin T."/>
            <person name="Durrens P."/>
            <person name="Casaregola S."/>
            <person name="Neuveglise C."/>
            <person name="Fairhead C."/>
            <person name="Marck C."/>
            <person name="Cruz J.A."/>
            <person name="Straub M.L."/>
            <person name="Kugler V."/>
            <person name="Sacerdot C."/>
            <person name="Uzunov Z."/>
            <person name="Thierry A."/>
            <person name="Weiss S."/>
            <person name="Bleykasten C."/>
            <person name="De Montigny J."/>
            <person name="Jacques N."/>
            <person name="Jung P."/>
            <person name="Lemaire M."/>
            <person name="Mallet S."/>
            <person name="Morel G."/>
            <person name="Richard G.F."/>
            <person name="Sarkar A."/>
            <person name="Savel G."/>
            <person name="Schacherer J."/>
            <person name="Seret M.L."/>
            <person name="Talla E."/>
            <person name="Samson G."/>
            <person name="Jubin C."/>
            <person name="Poulain J."/>
            <person name="Vacherie B."/>
            <person name="Barbe V."/>
            <person name="Pelletier E."/>
            <person name="Sherman D.J."/>
            <person name="Westhof E."/>
            <person name="Weissenbach J."/>
            <person name="Baret P.V."/>
            <person name="Wincker P."/>
            <person name="Gaillardin C."/>
            <person name="Dujon B."/>
            <person name="Souciet J.L."/>
        </authorList>
    </citation>
    <scope>NUCLEOTIDE SEQUENCE [LARGE SCALE GENOMIC DNA]</scope>
    <source>
        <strain evidence="18">ATCC MYA-4447 / BCRC 22081 / CBS 7064 / NBRC 10061 / NRRL Y-12695</strain>
    </source>
</reference>
<dbReference type="Proteomes" id="UP000005222">
    <property type="component" value="Chromosome H"/>
</dbReference>
<dbReference type="PROSITE" id="PS50206">
    <property type="entry name" value="RHODANESE_3"/>
    <property type="match status" value="1"/>
</dbReference>
<keyword evidence="3 13" id="KW-0808">Transferase</keyword>
<comment type="pathway">
    <text evidence="13">tRNA modification; 5-methoxycarbonylmethyl-2-thiouridine-tRNA biosynthesis.</text>
</comment>
<dbReference type="Gene3D" id="3.40.50.720">
    <property type="entry name" value="NAD(P)-binding Rossmann-like Domain"/>
    <property type="match status" value="1"/>
</dbReference>
<feature type="domain" description="Rhodanese" evidence="15">
    <location>
        <begin position="347"/>
        <end position="445"/>
    </location>
</feature>
<dbReference type="InterPro" id="IPR028885">
    <property type="entry name" value="MOCS3/Uba4"/>
</dbReference>
<dbReference type="Pfam" id="PF00581">
    <property type="entry name" value="Rhodanese"/>
    <property type="match status" value="1"/>
</dbReference>
<dbReference type="EMBL" id="FO082052">
    <property type="protein sequence ID" value="CCE80901.1"/>
    <property type="molecule type" value="Genomic_DNA"/>
</dbReference>
<evidence type="ECO:0000256" key="12">
    <source>
        <dbReference type="ARBA" id="ARBA00075323"/>
    </source>
</evidence>
<evidence type="ECO:0000256" key="5">
    <source>
        <dbReference type="ARBA" id="ARBA00022695"/>
    </source>
</evidence>
<evidence type="ECO:0000256" key="9">
    <source>
        <dbReference type="ARBA" id="ARBA00022833"/>
    </source>
</evidence>
<dbReference type="FunCoup" id="G8YHJ9">
    <property type="interactions" value="1408"/>
</dbReference>
<evidence type="ECO:0000256" key="3">
    <source>
        <dbReference type="ARBA" id="ARBA00022679"/>
    </source>
</evidence>
<keyword evidence="8" id="KW-0833">Ubl conjugation pathway</keyword>
<feature type="compositionally biased region" description="Polar residues" evidence="14">
    <location>
        <begin position="23"/>
        <end position="41"/>
    </location>
</feature>
<dbReference type="CDD" id="cd00757">
    <property type="entry name" value="ThiF_MoeB_HesA_family"/>
    <property type="match status" value="1"/>
</dbReference>
<comment type="cofactor">
    <cofactor evidence="13">
        <name>Zn(2+)</name>
        <dbReference type="ChEBI" id="CHEBI:29105"/>
    </cofactor>
    <text evidence="13">Binds 1 zinc ion per subunit.</text>
</comment>
<feature type="binding site" evidence="13">
    <location>
        <position position="88"/>
    </location>
    <ligand>
        <name>ATP</name>
        <dbReference type="ChEBI" id="CHEBI:30616"/>
    </ligand>
</feature>
<evidence type="ECO:0000256" key="13">
    <source>
        <dbReference type="HAMAP-Rule" id="MF_03049"/>
    </source>
</evidence>
<feature type="binding site" evidence="13">
    <location>
        <begin position="116"/>
        <end position="120"/>
    </location>
    <ligand>
        <name>ATP</name>
        <dbReference type="ChEBI" id="CHEBI:30616"/>
    </ligand>
</feature>
<comment type="similarity">
    <text evidence="13">In the N-terminal section; belongs to the HesA/MoeB/ThiF family. UBA4 subfamily.</text>
</comment>
<keyword evidence="4 13" id="KW-0819">tRNA processing</keyword>
<feature type="binding site" evidence="13">
    <location>
        <position position="133"/>
    </location>
    <ligand>
        <name>ATP</name>
        <dbReference type="ChEBI" id="CHEBI:30616"/>
    </ligand>
</feature>
<feature type="active site" description="Cysteine persulfide intermediate; for sulfurtransferase activity" evidence="13">
    <location>
        <position position="404"/>
    </location>
</feature>
<evidence type="ECO:0000313" key="16">
    <source>
        <dbReference type="EMBL" id="CCE80136.1"/>
    </source>
</evidence>
<sequence length="447" mass="50330">MENWTKEQLIERIRALEAENKSLRVSQPSSSNTVPETNNSTHESDRDDLLTLEEYKRYGRQMIVPAFGSLGGQMSLKRSKVLVVGAGGLGCPALLYLTAAGVGHIGIIDNDRVDTSNLHRQVLHSQETLGMFKCESAKLNLQKLNPFVDIKSYPFSLSNDNAFDIFEKYDVILDCTDTPATRYLINDVSVLTGRPLVSGAGLKSDGQLTILNLKENWPCYRCLYPNPPDPGSITSCSEGGVIGPAIGLVGISMALETIKIITGFYNNAYSKPFMLVYSGYPLQQYRLFKMRSRQPNCSVCGSNPNITKEDIRNNIIDYGLFCGKLDTNVLDSRLRVSVQDYNEYMKEKKEHLLLDVRPKEQYDIVHLPHSINIQWDSELRKEDNIESKLPVHFDKDKTPVFVICRYGNDSQLAAKKLLEEMHFKSVKDIKGGISKWSEIVDNSLPQY</sequence>
<evidence type="ECO:0000313" key="18">
    <source>
        <dbReference type="Proteomes" id="UP000005222"/>
    </source>
</evidence>
<feature type="active site" description="Glycyl thioester intermediate; for adenylyltransferase activity" evidence="13">
    <location>
        <position position="236"/>
    </location>
</feature>
<gene>
    <name evidence="17" type="primary">Piso0_003235</name>
    <name evidence="13" type="synonym">UBA4</name>
    <name evidence="16" type="ORF">GNLVRS01_PISO0G07860g</name>
    <name evidence="17" type="ORF">GNLVRS01_PISO0H07861g</name>
</gene>
<evidence type="ECO:0000256" key="1">
    <source>
        <dbReference type="ARBA" id="ARBA00004514"/>
    </source>
</evidence>